<feature type="domain" description="Lipopolysaccharide assembly protein A" evidence="7">
    <location>
        <begin position="93"/>
        <end position="138"/>
    </location>
</feature>
<comment type="caution">
    <text evidence="8">The sequence shown here is derived from an EMBL/GenBank/DDBJ whole genome shotgun (WGS) entry which is preliminary data.</text>
</comment>
<accession>A0AAW4G7Y6</accession>
<reference evidence="8" key="1">
    <citation type="submission" date="2021-02" db="EMBL/GenBank/DDBJ databases">
        <title>Taxonomy, biology and ecology of Rhodococcus bacteria occurring in California pistachio and other woody hosts as revealed by genome sequence analyses.</title>
        <authorList>
            <person name="Riely B."/>
            <person name="Gai Y."/>
        </authorList>
    </citation>
    <scope>NUCLEOTIDE SEQUENCE</scope>
    <source>
        <strain evidence="8">BP-295</strain>
    </source>
</reference>
<evidence type="ECO:0000256" key="5">
    <source>
        <dbReference type="SAM" id="MobiDB-lite"/>
    </source>
</evidence>
<proteinExistence type="predicted"/>
<organism evidence="8 9">
    <name type="scientific">Gordonia rubripertincta</name>
    <name type="common">Rhodococcus corallinus</name>
    <dbReference type="NCBI Taxonomy" id="36822"/>
    <lineage>
        <taxon>Bacteria</taxon>
        <taxon>Bacillati</taxon>
        <taxon>Actinomycetota</taxon>
        <taxon>Actinomycetes</taxon>
        <taxon>Mycobacteriales</taxon>
        <taxon>Gordoniaceae</taxon>
        <taxon>Gordonia</taxon>
    </lineage>
</organism>
<feature type="region of interest" description="Disordered" evidence="5">
    <location>
        <begin position="1"/>
        <end position="41"/>
    </location>
</feature>
<dbReference type="RefSeq" id="WP_204718663.1">
    <property type="nucleotide sequence ID" value="NZ_JAFFGU010000012.1"/>
</dbReference>
<evidence type="ECO:0000313" key="9">
    <source>
        <dbReference type="Proteomes" id="UP001195196"/>
    </source>
</evidence>
<keyword evidence="1" id="KW-1003">Cell membrane</keyword>
<evidence type="ECO:0000256" key="1">
    <source>
        <dbReference type="ARBA" id="ARBA00022475"/>
    </source>
</evidence>
<feature type="transmembrane region" description="Helical" evidence="6">
    <location>
        <begin position="66"/>
        <end position="86"/>
    </location>
</feature>
<dbReference type="Proteomes" id="UP001195196">
    <property type="component" value="Unassembled WGS sequence"/>
</dbReference>
<dbReference type="InterPro" id="IPR010445">
    <property type="entry name" value="LapA_dom"/>
</dbReference>
<dbReference type="GO" id="GO:0005886">
    <property type="term" value="C:plasma membrane"/>
    <property type="evidence" value="ECO:0007669"/>
    <property type="project" value="InterPro"/>
</dbReference>
<dbReference type="AlphaFoldDB" id="A0AAW4G7Y6"/>
<evidence type="ECO:0000313" key="8">
    <source>
        <dbReference type="EMBL" id="MBM7279857.1"/>
    </source>
</evidence>
<evidence type="ECO:0000256" key="6">
    <source>
        <dbReference type="SAM" id="Phobius"/>
    </source>
</evidence>
<evidence type="ECO:0000256" key="3">
    <source>
        <dbReference type="ARBA" id="ARBA00022989"/>
    </source>
</evidence>
<dbReference type="EMBL" id="JAFFGU010000012">
    <property type="protein sequence ID" value="MBM7279857.1"/>
    <property type="molecule type" value="Genomic_DNA"/>
</dbReference>
<evidence type="ECO:0000256" key="2">
    <source>
        <dbReference type="ARBA" id="ARBA00022692"/>
    </source>
</evidence>
<keyword evidence="2 6" id="KW-0812">Transmembrane</keyword>
<evidence type="ECO:0000259" key="7">
    <source>
        <dbReference type="Pfam" id="PF06305"/>
    </source>
</evidence>
<protein>
    <submittedName>
        <fullName evidence="8">DUF1049 domain-containing protein</fullName>
    </submittedName>
</protein>
<sequence>MTTPDRRRTGNPVPQWGSQGEPGTAPAGEPTPETQPPAADDHDAVLAERDRLRRTVADVEHTRTRATWFGVVIGAIILVLLLVFIVQNLESQRIKLIFWEVNLPLGVSLLIAAIAGALIVALIGGLRMLQLRRALKKAAP</sequence>
<name>A0AAW4G7Y6_GORRU</name>
<keyword evidence="4 6" id="KW-0472">Membrane</keyword>
<dbReference type="Pfam" id="PF06305">
    <property type="entry name" value="LapA_dom"/>
    <property type="match status" value="1"/>
</dbReference>
<keyword evidence="3 6" id="KW-1133">Transmembrane helix</keyword>
<evidence type="ECO:0000256" key="4">
    <source>
        <dbReference type="ARBA" id="ARBA00023136"/>
    </source>
</evidence>
<gene>
    <name evidence="8" type="ORF">JTZ10_19090</name>
</gene>
<feature type="transmembrane region" description="Helical" evidence="6">
    <location>
        <begin position="106"/>
        <end position="126"/>
    </location>
</feature>